<evidence type="ECO:0000313" key="1">
    <source>
        <dbReference type="EMBL" id="MFC4671114.1"/>
    </source>
</evidence>
<accession>A0ABV9KMR8</accession>
<comment type="caution">
    <text evidence="1">The sequence shown here is derived from an EMBL/GenBank/DDBJ whole genome shotgun (WGS) entry which is preliminary data.</text>
</comment>
<keyword evidence="2" id="KW-1185">Reference proteome</keyword>
<protein>
    <submittedName>
        <fullName evidence="1">Uncharacterized protein</fullName>
    </submittedName>
</protein>
<dbReference type="EMBL" id="JBHSGI010000033">
    <property type="protein sequence ID" value="MFC4671114.1"/>
    <property type="molecule type" value="Genomic_DNA"/>
</dbReference>
<gene>
    <name evidence="1" type="ORF">ACFO5X_21370</name>
</gene>
<dbReference type="RefSeq" id="WP_380721146.1">
    <property type="nucleotide sequence ID" value="NZ_JBHSGI010000033.1"/>
</dbReference>
<organism evidence="1 2">
    <name type="scientific">Seohaeicola nanhaiensis</name>
    <dbReference type="NCBI Taxonomy" id="1387282"/>
    <lineage>
        <taxon>Bacteria</taxon>
        <taxon>Pseudomonadati</taxon>
        <taxon>Pseudomonadota</taxon>
        <taxon>Alphaproteobacteria</taxon>
        <taxon>Rhodobacterales</taxon>
        <taxon>Roseobacteraceae</taxon>
        <taxon>Seohaeicola</taxon>
    </lineage>
</organism>
<reference evidence="2" key="1">
    <citation type="journal article" date="2019" name="Int. J. Syst. Evol. Microbiol.">
        <title>The Global Catalogue of Microorganisms (GCM) 10K type strain sequencing project: providing services to taxonomists for standard genome sequencing and annotation.</title>
        <authorList>
            <consortium name="The Broad Institute Genomics Platform"/>
            <consortium name="The Broad Institute Genome Sequencing Center for Infectious Disease"/>
            <person name="Wu L."/>
            <person name="Ma J."/>
        </authorList>
    </citation>
    <scope>NUCLEOTIDE SEQUENCE [LARGE SCALE GENOMIC DNA]</scope>
    <source>
        <strain evidence="2">CGMCC 4.7283</strain>
    </source>
</reference>
<sequence>MFDRLEIDPRYHRTLDEIVYLEDIKWLTFDPEVIDNISELVSGLFLMHNRAKRIAIVADSEPGRSIARRFIRVMSRNPDIRVALFGEPLAALHFLGQTDPRLLEKSAPRLAETQRLL</sequence>
<dbReference type="Proteomes" id="UP001595973">
    <property type="component" value="Unassembled WGS sequence"/>
</dbReference>
<evidence type="ECO:0000313" key="2">
    <source>
        <dbReference type="Proteomes" id="UP001595973"/>
    </source>
</evidence>
<name>A0ABV9KMR8_9RHOB</name>
<proteinExistence type="predicted"/>